<keyword evidence="1" id="KW-0808">Transferase</keyword>
<dbReference type="Gene3D" id="3.90.550.10">
    <property type="entry name" value="Spore Coat Polysaccharide Biosynthesis Protein SpsA, Chain A"/>
    <property type="match status" value="1"/>
</dbReference>
<dbReference type="AlphaFoldDB" id="A0A0C2W1B7"/>
<protein>
    <submittedName>
        <fullName evidence="1">Methyltransferase FkbM</fullName>
    </submittedName>
</protein>
<dbReference type="Proteomes" id="UP000031938">
    <property type="component" value="Unassembled WGS sequence"/>
</dbReference>
<dbReference type="RefSeq" id="WP_200889210.1">
    <property type="nucleotide sequence ID" value="NZ_JXRP01000009.1"/>
</dbReference>
<dbReference type="PATRIC" id="fig|889306.3.peg.1400"/>
<dbReference type="Gene3D" id="3.40.50.720">
    <property type="entry name" value="NAD(P)-binding Rossmann-like Domain"/>
    <property type="match status" value="1"/>
</dbReference>
<organism evidence="1 2">
    <name type="scientific">Jeotgalibacillus soli</name>
    <dbReference type="NCBI Taxonomy" id="889306"/>
    <lineage>
        <taxon>Bacteria</taxon>
        <taxon>Bacillati</taxon>
        <taxon>Bacillota</taxon>
        <taxon>Bacilli</taxon>
        <taxon>Bacillales</taxon>
        <taxon>Caryophanaceae</taxon>
        <taxon>Jeotgalibacillus</taxon>
    </lineage>
</organism>
<dbReference type="GO" id="GO:0008168">
    <property type="term" value="F:methyltransferase activity"/>
    <property type="evidence" value="ECO:0007669"/>
    <property type="project" value="UniProtKB-KW"/>
</dbReference>
<dbReference type="InterPro" id="IPR029044">
    <property type="entry name" value="Nucleotide-diphossugar_trans"/>
</dbReference>
<evidence type="ECO:0000313" key="2">
    <source>
        <dbReference type="Proteomes" id="UP000031938"/>
    </source>
</evidence>
<comment type="caution">
    <text evidence="1">The sequence shown here is derived from an EMBL/GenBank/DDBJ whole genome shotgun (WGS) entry which is preliminary data.</text>
</comment>
<sequence length="413" mass="48157">MKTPVVFIIFNRPDTTKIVFEKIRDYKPEELFVIADGPRTDRLNETELCKQARDVINVDWDCNVTFFYSEMNLGCQKRISSGLDLVFNKVERAIILEDDCVPHLDFFAYCEELLEWYADDTRIMAVSGDNFQNADFNIPHSYYFSLYNHVWGWATWRRAWKHFDVDMNLWPAIKKEGLLKDILDNKFEEYYWENIFEKTYQKQVDSWAYAWTFACWIQNGLTILPKRNLVSNIGFGENATHTKGSDQLTGNLPVYAIEKPFLHPNFIIRNKNSDSYTSENIFGMKQQKESLSSIGLKKIPLYERILKGEKSIFNSLISAGQEKLALYGAGRMGRFILKHAADFNIKIQYLIDSNPNLHDQLISGAKVISLNEVRNNDIETIVVTIEGDHDKEIIKKLYKDHPEVNIISWKELI</sequence>
<keyword evidence="2" id="KW-1185">Reference proteome</keyword>
<evidence type="ECO:0000313" key="1">
    <source>
        <dbReference type="EMBL" id="KIL49923.1"/>
    </source>
</evidence>
<keyword evidence="1" id="KW-0489">Methyltransferase</keyword>
<dbReference type="STRING" id="889306.KP78_13910"/>
<accession>A0A0C2W1B7</accession>
<reference evidence="1 2" key="1">
    <citation type="submission" date="2015-01" db="EMBL/GenBank/DDBJ databases">
        <title>Genome sequencing of Jeotgalibacillus soli.</title>
        <authorList>
            <person name="Goh K.M."/>
            <person name="Chan K.-G."/>
            <person name="Yaakop A.S."/>
            <person name="Ee R."/>
            <person name="Gan H.M."/>
            <person name="Chan C.S."/>
        </authorList>
    </citation>
    <scope>NUCLEOTIDE SEQUENCE [LARGE SCALE GENOMIC DNA]</scope>
    <source>
        <strain evidence="1 2">P9</strain>
    </source>
</reference>
<dbReference type="EMBL" id="JXRP01000009">
    <property type="protein sequence ID" value="KIL49923.1"/>
    <property type="molecule type" value="Genomic_DNA"/>
</dbReference>
<dbReference type="GO" id="GO:0032259">
    <property type="term" value="P:methylation"/>
    <property type="evidence" value="ECO:0007669"/>
    <property type="project" value="UniProtKB-KW"/>
</dbReference>
<gene>
    <name evidence="1" type="ORF">KP78_13910</name>
</gene>
<dbReference type="SUPFAM" id="SSF53335">
    <property type="entry name" value="S-adenosyl-L-methionine-dependent methyltransferases"/>
    <property type="match status" value="1"/>
</dbReference>
<dbReference type="InterPro" id="IPR029063">
    <property type="entry name" value="SAM-dependent_MTases_sf"/>
</dbReference>
<name>A0A0C2W1B7_9BACL</name>
<dbReference type="SUPFAM" id="SSF53448">
    <property type="entry name" value="Nucleotide-diphospho-sugar transferases"/>
    <property type="match status" value="1"/>
</dbReference>
<proteinExistence type="predicted"/>